<dbReference type="SMART" id="SM00825">
    <property type="entry name" value="PKS_KS"/>
    <property type="match status" value="1"/>
</dbReference>
<evidence type="ECO:0000313" key="20">
    <source>
        <dbReference type="Proteomes" id="UP000823046"/>
    </source>
</evidence>
<keyword evidence="13 16" id="KW-0275">Fatty acid biosynthesis</keyword>
<dbReference type="PANTHER" id="PTHR11712:SF352">
    <property type="entry name" value="3-OXOACYL-[ACYL-CARRIER-PROTEIN] SYNTHASE"/>
    <property type="match status" value="1"/>
</dbReference>
<keyword evidence="14" id="KW-0012">Acyltransferase</keyword>
<evidence type="ECO:0000256" key="7">
    <source>
        <dbReference type="ARBA" id="ARBA00022679"/>
    </source>
</evidence>
<organism evidence="19 20">
    <name type="scientific">Cardiosporidium cionae</name>
    <dbReference type="NCBI Taxonomy" id="476202"/>
    <lineage>
        <taxon>Eukaryota</taxon>
        <taxon>Sar</taxon>
        <taxon>Alveolata</taxon>
        <taxon>Apicomplexa</taxon>
        <taxon>Aconoidasida</taxon>
        <taxon>Nephromycida</taxon>
        <taxon>Cardiosporidium</taxon>
    </lineage>
</organism>
<dbReference type="NCBIfam" id="TIGR03150">
    <property type="entry name" value="fabF"/>
    <property type="match status" value="1"/>
</dbReference>
<evidence type="ECO:0000256" key="8">
    <source>
        <dbReference type="ARBA" id="ARBA00022692"/>
    </source>
</evidence>
<dbReference type="InterPro" id="IPR014031">
    <property type="entry name" value="Ketoacyl_synth_C"/>
</dbReference>
<proteinExistence type="inferred from homology"/>
<keyword evidence="3" id="KW-0536">Nodulation</keyword>
<comment type="caution">
    <text evidence="19">The sequence shown here is derived from an EMBL/GenBank/DDBJ whole genome shotgun (WGS) entry which is preliminary data.</text>
</comment>
<keyword evidence="4" id="KW-1003">Cell membrane</keyword>
<name>A0ABQ7J4Z0_9APIC</name>
<evidence type="ECO:0000256" key="16">
    <source>
        <dbReference type="PIRNR" id="PIRNR000447"/>
    </source>
</evidence>
<dbReference type="PIRSF" id="PIRSF000447">
    <property type="entry name" value="KAS_II"/>
    <property type="match status" value="1"/>
</dbReference>
<evidence type="ECO:0000256" key="11">
    <source>
        <dbReference type="ARBA" id="ARBA00023098"/>
    </source>
</evidence>
<dbReference type="CDD" id="cd00834">
    <property type="entry name" value="KAS_I_II"/>
    <property type="match status" value="1"/>
</dbReference>
<sequence>MHHSRTVRWCYLSLASQKIPAFLTLFNRLRISSQIFNQRSTHLKMVKPRIVCTGLGVVSGVGNGIDEFWTNLINGKNNVDTVKSFDTSDMICSVGCEVDREAFDAASYWRDRKDAKRNDDFTSFAVAASKMALEDAGVDISAMEPERFGVIIGSGIGGIHWMEKEMKTLQTKGPRRVSPFLIPAMISNTAPGLVALEVNAKGPNHGVVSACATSGHAIGEALRYLQNGEADAILCGGSEASITPLSYAGFNALRAMAMGFNDNPKKASRPFDAHRKGFVMGEGAGILFLETEEHALRRNAKKIYGEMAAYAATCDAFHITAPDPEGRGLSRCLNLLFDESGVPREDVAYLNAHGTSTHLNDKIETIAFKRVFGEELAKKLLISSSKSMTGHCLGATGGIEMCVIAKVLETGIAPPTINYETPDPECDLNYCPNKAMKIDKEVKAVISDSLGFGGHNSALLLKRFE</sequence>
<dbReference type="InterPro" id="IPR016039">
    <property type="entry name" value="Thiolase-like"/>
</dbReference>
<dbReference type="EMBL" id="JADAQX010001017">
    <property type="protein sequence ID" value="KAF8819036.1"/>
    <property type="molecule type" value="Genomic_DNA"/>
</dbReference>
<dbReference type="InterPro" id="IPR020841">
    <property type="entry name" value="PKS_Beta-ketoAc_synthase_dom"/>
</dbReference>
<dbReference type="InterPro" id="IPR018201">
    <property type="entry name" value="Ketoacyl_synth_AS"/>
</dbReference>
<dbReference type="Gene3D" id="3.40.47.10">
    <property type="match status" value="1"/>
</dbReference>
<gene>
    <name evidence="19" type="ORF">IE077_000241</name>
</gene>
<evidence type="ECO:0000256" key="9">
    <source>
        <dbReference type="ARBA" id="ARBA00022832"/>
    </source>
</evidence>
<evidence type="ECO:0000256" key="13">
    <source>
        <dbReference type="ARBA" id="ARBA00023160"/>
    </source>
</evidence>
<evidence type="ECO:0000256" key="10">
    <source>
        <dbReference type="ARBA" id="ARBA00022989"/>
    </source>
</evidence>
<keyword evidence="20" id="KW-1185">Reference proteome</keyword>
<dbReference type="Proteomes" id="UP000823046">
    <property type="component" value="Unassembled WGS sequence"/>
</dbReference>
<comment type="function">
    <text evidence="15">Proposed to synthesize NOD factor fatty acyl chain. Involved in the synthesis of a highly unsaturated fatty acid moiety, which forms part of a lipo-oligosaccharide that is responsible for host specificity.</text>
</comment>
<evidence type="ECO:0000256" key="5">
    <source>
        <dbReference type="ARBA" id="ARBA00022516"/>
    </source>
</evidence>
<dbReference type="InterPro" id="IPR014030">
    <property type="entry name" value="Ketoacyl_synth_N"/>
</dbReference>
<keyword evidence="7 16" id="KW-0808">Transferase</keyword>
<evidence type="ECO:0000256" key="17">
    <source>
        <dbReference type="RuleBase" id="RU003694"/>
    </source>
</evidence>
<evidence type="ECO:0000256" key="12">
    <source>
        <dbReference type="ARBA" id="ARBA00023136"/>
    </source>
</evidence>
<evidence type="ECO:0000313" key="19">
    <source>
        <dbReference type="EMBL" id="KAF8819036.1"/>
    </source>
</evidence>
<keyword evidence="10" id="KW-1133">Transmembrane helix</keyword>
<dbReference type="InterPro" id="IPR000794">
    <property type="entry name" value="Beta-ketoacyl_synthase"/>
</dbReference>
<evidence type="ECO:0000256" key="1">
    <source>
        <dbReference type="ARBA" id="ARBA00004533"/>
    </source>
</evidence>
<keyword evidence="6" id="KW-0997">Cell inner membrane</keyword>
<evidence type="ECO:0000256" key="6">
    <source>
        <dbReference type="ARBA" id="ARBA00022519"/>
    </source>
</evidence>
<comment type="similarity">
    <text evidence="2 16 17">Belongs to the thiolase-like superfamily. Beta-ketoacyl-ACP synthases family.</text>
</comment>
<protein>
    <recommendedName>
        <fullName evidence="16">3-oxoacyl-[acyl-carrier-protein] synthase</fullName>
    </recommendedName>
</protein>
<dbReference type="Pfam" id="PF00109">
    <property type="entry name" value="ketoacyl-synt"/>
    <property type="match status" value="1"/>
</dbReference>
<keyword evidence="8" id="KW-0812">Transmembrane</keyword>
<dbReference type="PROSITE" id="PS52004">
    <property type="entry name" value="KS3_2"/>
    <property type="match status" value="1"/>
</dbReference>
<keyword evidence="9" id="KW-0276">Fatty acid metabolism</keyword>
<dbReference type="InterPro" id="IPR017568">
    <property type="entry name" value="3-oxoacyl-ACP_synth-2"/>
</dbReference>
<keyword evidence="5 16" id="KW-0444">Lipid biosynthesis</keyword>
<dbReference type="SUPFAM" id="SSF53901">
    <property type="entry name" value="Thiolase-like"/>
    <property type="match status" value="2"/>
</dbReference>
<keyword evidence="12" id="KW-0472">Membrane</keyword>
<evidence type="ECO:0000256" key="4">
    <source>
        <dbReference type="ARBA" id="ARBA00022475"/>
    </source>
</evidence>
<dbReference type="NCBIfam" id="NF005589">
    <property type="entry name" value="PRK07314.1"/>
    <property type="match status" value="1"/>
</dbReference>
<feature type="domain" description="Ketosynthase family 3 (KS3)" evidence="18">
    <location>
        <begin position="47"/>
        <end position="463"/>
    </location>
</feature>
<comment type="subcellular location">
    <subcellularLocation>
        <location evidence="1">Cell inner membrane</location>
    </subcellularLocation>
</comment>
<evidence type="ECO:0000259" key="18">
    <source>
        <dbReference type="PROSITE" id="PS52004"/>
    </source>
</evidence>
<dbReference type="Pfam" id="PF02801">
    <property type="entry name" value="Ketoacyl-synt_C"/>
    <property type="match status" value="1"/>
</dbReference>
<dbReference type="PROSITE" id="PS00606">
    <property type="entry name" value="KS3_1"/>
    <property type="match status" value="1"/>
</dbReference>
<accession>A0ABQ7J4Z0</accession>
<reference evidence="19 20" key="1">
    <citation type="journal article" date="2020" name="bioRxiv">
        <title>Metabolic contributions of an alphaproteobacterial endosymbiont in the apicomplexan Cardiosporidium cionae.</title>
        <authorList>
            <person name="Hunter E.S."/>
            <person name="Paight C.J."/>
            <person name="Lane C.E."/>
        </authorList>
    </citation>
    <scope>NUCLEOTIDE SEQUENCE [LARGE SCALE GENOMIC DNA]</scope>
    <source>
        <strain evidence="19">ESH_2018</strain>
    </source>
</reference>
<dbReference type="PANTHER" id="PTHR11712">
    <property type="entry name" value="POLYKETIDE SYNTHASE-RELATED"/>
    <property type="match status" value="1"/>
</dbReference>
<evidence type="ECO:0000256" key="2">
    <source>
        <dbReference type="ARBA" id="ARBA00008467"/>
    </source>
</evidence>
<evidence type="ECO:0000256" key="14">
    <source>
        <dbReference type="ARBA" id="ARBA00023315"/>
    </source>
</evidence>
<evidence type="ECO:0000256" key="15">
    <source>
        <dbReference type="ARBA" id="ARBA00037576"/>
    </source>
</evidence>
<keyword evidence="11" id="KW-0443">Lipid metabolism</keyword>
<evidence type="ECO:0000256" key="3">
    <source>
        <dbReference type="ARBA" id="ARBA00022458"/>
    </source>
</evidence>